<dbReference type="Pfam" id="PF00574">
    <property type="entry name" value="CLP_protease"/>
    <property type="match status" value="1"/>
</dbReference>
<dbReference type="RefSeq" id="WP_007049961.1">
    <property type="nucleotide sequence ID" value="NZ_DS560019.1"/>
</dbReference>
<gene>
    <name evidence="3" type="primary">clpP</name>
    <name evidence="3" type="ORF">ANASTE_01193</name>
</gene>
<protein>
    <submittedName>
        <fullName evidence="3">Endopeptidase Clp</fullName>
        <ecNumber evidence="3">3.4.21.92</ecNumber>
    </submittedName>
</protein>
<evidence type="ECO:0000256" key="1">
    <source>
        <dbReference type="ARBA" id="ARBA00007039"/>
    </source>
</evidence>
<dbReference type="Proteomes" id="UP000005178">
    <property type="component" value="Unassembled WGS sequence"/>
</dbReference>
<evidence type="ECO:0000256" key="2">
    <source>
        <dbReference type="SAM" id="MobiDB-lite"/>
    </source>
</evidence>
<feature type="region of interest" description="Disordered" evidence="2">
    <location>
        <begin position="241"/>
        <end position="272"/>
    </location>
</feature>
<dbReference type="GO" id="GO:0006508">
    <property type="term" value="P:proteolysis"/>
    <property type="evidence" value="ECO:0007669"/>
    <property type="project" value="InterPro"/>
</dbReference>
<dbReference type="GO" id="GO:0004252">
    <property type="term" value="F:serine-type endopeptidase activity"/>
    <property type="evidence" value="ECO:0007669"/>
    <property type="project" value="UniProtKB-EC"/>
</dbReference>
<dbReference type="InterPro" id="IPR029045">
    <property type="entry name" value="ClpP/crotonase-like_dom_sf"/>
</dbReference>
<dbReference type="InterPro" id="IPR023562">
    <property type="entry name" value="ClpP/TepA"/>
</dbReference>
<dbReference type="AlphaFoldDB" id="B1CB44"/>
<dbReference type="OrthoDB" id="1705851at2"/>
<dbReference type="Gene3D" id="3.90.226.10">
    <property type="entry name" value="2-enoyl-CoA Hydratase, Chain A, domain 1"/>
    <property type="match status" value="1"/>
</dbReference>
<dbReference type="GO" id="GO:0004176">
    <property type="term" value="F:ATP-dependent peptidase activity"/>
    <property type="evidence" value="ECO:0007669"/>
    <property type="project" value="InterPro"/>
</dbReference>
<name>B1CB44_9FIRM</name>
<dbReference type="eggNOG" id="COG0740">
    <property type="taxonomic scope" value="Bacteria"/>
</dbReference>
<dbReference type="EC" id="3.4.21.92" evidence="3"/>
<comment type="similarity">
    <text evidence="1">Belongs to the peptidase S14 family.</text>
</comment>
<dbReference type="GeneID" id="98000299"/>
<reference evidence="3" key="2">
    <citation type="submission" date="2013-08" db="EMBL/GenBank/DDBJ databases">
        <title>Draft genome sequence of Anaerofustis stercorihominis (DSM 17244).</title>
        <authorList>
            <person name="Sudarsanam P."/>
            <person name="Ley R."/>
            <person name="Guruge J."/>
            <person name="Turnbaugh P.J."/>
            <person name="Mahowald M."/>
            <person name="Liep D."/>
            <person name="Gordon J."/>
        </authorList>
    </citation>
    <scope>NUCLEOTIDE SEQUENCE</scope>
    <source>
        <strain evidence="3">DSM 17244</strain>
    </source>
</reference>
<organism evidence="3 4">
    <name type="scientific">Anaerofustis stercorihominis DSM 17244</name>
    <dbReference type="NCBI Taxonomy" id="445971"/>
    <lineage>
        <taxon>Bacteria</taxon>
        <taxon>Bacillati</taxon>
        <taxon>Bacillota</taxon>
        <taxon>Clostridia</taxon>
        <taxon>Eubacteriales</taxon>
        <taxon>Eubacteriaceae</taxon>
        <taxon>Anaerofustis</taxon>
    </lineage>
</organism>
<feature type="compositionally biased region" description="Basic and acidic residues" evidence="2">
    <location>
        <begin position="241"/>
        <end position="251"/>
    </location>
</feature>
<dbReference type="InterPro" id="IPR001907">
    <property type="entry name" value="ClpP"/>
</dbReference>
<dbReference type="SUPFAM" id="SSF52096">
    <property type="entry name" value="ClpP/crotonase"/>
    <property type="match status" value="1"/>
</dbReference>
<dbReference type="PRINTS" id="PR00127">
    <property type="entry name" value="CLPPROTEASEP"/>
</dbReference>
<accession>B1CB44</accession>
<comment type="caution">
    <text evidence="3">The sequence shown here is derived from an EMBL/GenBank/DDBJ whole genome shotgun (WGS) entry which is preliminary data.</text>
</comment>
<reference evidence="3" key="1">
    <citation type="submission" date="2008-01" db="EMBL/GenBank/DDBJ databases">
        <authorList>
            <person name="Fulton L."/>
            <person name="Clifton S."/>
            <person name="Fulton B."/>
            <person name="Xu J."/>
            <person name="Minx P."/>
            <person name="Pepin K.H."/>
            <person name="Johnson M."/>
            <person name="Thiruvilangam P."/>
            <person name="Bhonagiri V."/>
            <person name="Nash W.E."/>
            <person name="Mardis E.R."/>
            <person name="Wilson R.K."/>
        </authorList>
    </citation>
    <scope>NUCLEOTIDE SEQUENCE [LARGE SCALE GENOMIC DNA]</scope>
    <source>
        <strain evidence="3">DSM 17244</strain>
    </source>
</reference>
<keyword evidence="3" id="KW-0378">Hydrolase</keyword>
<proteinExistence type="inferred from homology"/>
<keyword evidence="4" id="KW-1185">Reference proteome</keyword>
<evidence type="ECO:0000313" key="4">
    <source>
        <dbReference type="Proteomes" id="UP000005178"/>
    </source>
</evidence>
<dbReference type="EMBL" id="ABIL02000006">
    <property type="protein sequence ID" value="EDS71491.1"/>
    <property type="molecule type" value="Genomic_DNA"/>
</dbReference>
<sequence length="272" mass="30035">MKNKDELKMNNQEDFDLSHESDFDDETLNRLKELGQLNDGYNSGIQTISIIGEIEGHIEAGSPKKSTKYEHIIPMIIDVEEKDEIKGVLLILNTMGGDVEAGLAISELISGMSKPCVTLVLGGSHSIGVPLAVSGSYSFIVPTATMMIHPIRTTGLVIGVLQSFLYFQKMQERITEFVVEHSNVDKELFNKIMLNTDELVNDMGSVLVGEQAVEIGLIDAVGSLSDARNKLFELIREYEHEKCKSKEDKNKNSTKKSKGSSKNNKKEDNGGK</sequence>
<dbReference type="STRING" id="445971.ANASTE_01193"/>
<dbReference type="HOGENOM" id="CLU_066827_1_0_9"/>
<evidence type="ECO:0000313" key="3">
    <source>
        <dbReference type="EMBL" id="EDS71491.1"/>
    </source>
</evidence>